<gene>
    <name evidence="3" type="ORF">KW502_13700</name>
</gene>
<accession>A0ABS6W4V2</accession>
<evidence type="ECO:0000259" key="2">
    <source>
        <dbReference type="PROSITE" id="PS50110"/>
    </source>
</evidence>
<dbReference type="PANTHER" id="PTHR43228:SF1">
    <property type="entry name" value="TWO-COMPONENT RESPONSE REGULATOR ARR22"/>
    <property type="match status" value="1"/>
</dbReference>
<feature type="domain" description="Response regulatory" evidence="2">
    <location>
        <begin position="7"/>
        <end position="133"/>
    </location>
</feature>
<dbReference type="CDD" id="cd00156">
    <property type="entry name" value="REC"/>
    <property type="match status" value="1"/>
</dbReference>
<keyword evidence="1" id="KW-0597">Phosphoprotein</keyword>
<dbReference type="RefSeq" id="WP_219041126.1">
    <property type="nucleotide sequence ID" value="NZ_JAHWDF010000018.1"/>
</dbReference>
<dbReference type="PROSITE" id="PS50110">
    <property type="entry name" value="RESPONSE_REGULATORY"/>
    <property type="match status" value="1"/>
</dbReference>
<dbReference type="InterPro" id="IPR052048">
    <property type="entry name" value="ST_Response_Regulator"/>
</dbReference>
<protein>
    <submittedName>
        <fullName evidence="3">Response regulator</fullName>
    </submittedName>
</protein>
<evidence type="ECO:0000313" key="3">
    <source>
        <dbReference type="EMBL" id="MBW2962844.1"/>
    </source>
</evidence>
<name>A0ABS6W4V2_9FLAO</name>
<keyword evidence="4" id="KW-1185">Reference proteome</keyword>
<dbReference type="Proteomes" id="UP000719267">
    <property type="component" value="Unassembled WGS sequence"/>
</dbReference>
<reference evidence="3 4" key="1">
    <citation type="submission" date="2021-07" db="EMBL/GenBank/DDBJ databases">
        <title>Mesonia aestuariivivens sp. nov., isolated from a tidal flat.</title>
        <authorList>
            <person name="Kim Y.-O."/>
            <person name="Yoon J.-H."/>
        </authorList>
    </citation>
    <scope>NUCLEOTIDE SEQUENCE [LARGE SCALE GENOMIC DNA]</scope>
    <source>
        <strain evidence="3 4">JHPTF-M18</strain>
    </source>
</reference>
<organism evidence="3 4">
    <name type="scientific">Mesonia aestuariivivens</name>
    <dbReference type="NCBI Taxonomy" id="2796128"/>
    <lineage>
        <taxon>Bacteria</taxon>
        <taxon>Pseudomonadati</taxon>
        <taxon>Bacteroidota</taxon>
        <taxon>Flavobacteriia</taxon>
        <taxon>Flavobacteriales</taxon>
        <taxon>Flavobacteriaceae</taxon>
        <taxon>Mesonia</taxon>
    </lineage>
</organism>
<dbReference type="Pfam" id="PF00072">
    <property type="entry name" value="Response_reg"/>
    <property type="match status" value="1"/>
</dbReference>
<evidence type="ECO:0000313" key="4">
    <source>
        <dbReference type="Proteomes" id="UP000719267"/>
    </source>
</evidence>
<feature type="modified residue" description="4-aspartylphosphate" evidence="1">
    <location>
        <position position="65"/>
    </location>
</feature>
<dbReference type="EMBL" id="JAHWDF010000018">
    <property type="protein sequence ID" value="MBW2962844.1"/>
    <property type="molecule type" value="Genomic_DNA"/>
</dbReference>
<comment type="caution">
    <text evidence="3">The sequence shown here is derived from an EMBL/GenBank/DDBJ whole genome shotgun (WGS) entry which is preliminary data.</text>
</comment>
<dbReference type="PANTHER" id="PTHR43228">
    <property type="entry name" value="TWO-COMPONENT RESPONSE REGULATOR"/>
    <property type="match status" value="1"/>
</dbReference>
<evidence type="ECO:0000256" key="1">
    <source>
        <dbReference type="PROSITE-ProRule" id="PRU00169"/>
    </source>
</evidence>
<dbReference type="SMART" id="SM00448">
    <property type="entry name" value="REC"/>
    <property type="match status" value="1"/>
</dbReference>
<sequence>MENKTNHICIIDDDPLFRFSSKKMIEIGSCSNTCFLIFENGLEAYSYFVEALKTNSKLPNLILLDINMPVMDGWEFLEKITLLENSKNLKITVVSSSSGSDDILKAKNYAIVNDYITKPFNMAKIKRILSKLKN</sequence>
<dbReference type="InterPro" id="IPR001789">
    <property type="entry name" value="Sig_transdc_resp-reg_receiver"/>
</dbReference>
<proteinExistence type="predicted"/>